<evidence type="ECO:0000313" key="4">
    <source>
        <dbReference type="EMBL" id="ETZ07334.1"/>
    </source>
</evidence>
<reference evidence="4 5" key="1">
    <citation type="journal article" date="2014" name="FEMS Microbiol. Lett.">
        <title>Draft genome sequences of three Holospora species (Holospora obtusa, Holospora undulata, and Holospora elegans), endonuclear symbiotic bacteria of the ciliate Paramecium caudatum.</title>
        <authorList>
            <person name="Dohra H."/>
            <person name="Tanaka K."/>
            <person name="Suzuki T."/>
            <person name="Fujishima M."/>
            <person name="Suzuki H."/>
        </authorList>
    </citation>
    <scope>NUCLEOTIDE SEQUENCE [LARGE SCALE GENOMIC DNA]</scope>
    <source>
        <strain evidence="4 5">F1</strain>
    </source>
</reference>
<dbReference type="SUPFAM" id="SSF53448">
    <property type="entry name" value="Nucleotide-diphospho-sugar transferases"/>
    <property type="match status" value="1"/>
</dbReference>
<dbReference type="GO" id="GO:0009103">
    <property type="term" value="P:lipopolysaccharide biosynthetic process"/>
    <property type="evidence" value="ECO:0007669"/>
    <property type="project" value="UniProtKB-KW"/>
</dbReference>
<gene>
    <name evidence="4" type="ORF">P618_200477</name>
</gene>
<dbReference type="GO" id="GO:0005829">
    <property type="term" value="C:cytosol"/>
    <property type="evidence" value="ECO:0007669"/>
    <property type="project" value="TreeGrafter"/>
</dbReference>
<dbReference type="OrthoDB" id="9815559at2"/>
<dbReference type="Pfam" id="PF02348">
    <property type="entry name" value="CTP_transf_3"/>
    <property type="match status" value="1"/>
</dbReference>
<keyword evidence="1" id="KW-0808">Transferase</keyword>
<evidence type="ECO:0000256" key="3">
    <source>
        <dbReference type="ARBA" id="ARBA00022985"/>
    </source>
</evidence>
<dbReference type="RefSeq" id="WP_021827612.1">
    <property type="nucleotide sequence ID" value="NZ_AWTR02000049.1"/>
</dbReference>
<dbReference type="InterPro" id="IPR029044">
    <property type="entry name" value="Nucleotide-diphossugar_trans"/>
</dbReference>
<keyword evidence="5" id="KW-1185">Reference proteome</keyword>
<dbReference type="PANTHER" id="PTHR42866:SF2">
    <property type="entry name" value="3-DEOXY-MANNO-OCTULOSONATE CYTIDYLYLTRANSFERASE, MITOCHONDRIAL"/>
    <property type="match status" value="1"/>
</dbReference>
<comment type="caution">
    <text evidence="4">The sequence shown here is derived from an EMBL/GenBank/DDBJ whole genome shotgun (WGS) entry which is preliminary data.</text>
</comment>
<dbReference type="PANTHER" id="PTHR42866">
    <property type="entry name" value="3-DEOXY-MANNO-OCTULOSONATE CYTIDYLYLTRANSFERASE"/>
    <property type="match status" value="1"/>
</dbReference>
<dbReference type="Proteomes" id="UP000019112">
    <property type="component" value="Unassembled WGS sequence"/>
</dbReference>
<evidence type="ECO:0000256" key="2">
    <source>
        <dbReference type="ARBA" id="ARBA00022695"/>
    </source>
</evidence>
<dbReference type="InterPro" id="IPR003329">
    <property type="entry name" value="Cytidylyl_trans"/>
</dbReference>
<keyword evidence="3" id="KW-0448">Lipopolysaccharide biosynthesis</keyword>
<protein>
    <submittedName>
        <fullName evidence="4">3-deoxy-manno-octulosonate cytidylyltransferase</fullName>
    </submittedName>
</protein>
<dbReference type="Gene3D" id="3.90.550.10">
    <property type="entry name" value="Spore Coat Polysaccharide Biosynthesis Protein SpsA, Chain A"/>
    <property type="match status" value="1"/>
</dbReference>
<dbReference type="AlphaFoldDB" id="W6TEQ4"/>
<name>W6TEQ4_HOLOB</name>
<dbReference type="STRING" id="1399147.P618_200477"/>
<dbReference type="GO" id="GO:0008690">
    <property type="term" value="F:3-deoxy-manno-octulosonate cytidylyltransferase activity"/>
    <property type="evidence" value="ECO:0007669"/>
    <property type="project" value="TreeGrafter"/>
</dbReference>
<dbReference type="EMBL" id="AWTR02000049">
    <property type="protein sequence ID" value="ETZ07334.1"/>
    <property type="molecule type" value="Genomic_DNA"/>
</dbReference>
<evidence type="ECO:0000313" key="5">
    <source>
        <dbReference type="Proteomes" id="UP000019112"/>
    </source>
</evidence>
<evidence type="ECO:0000256" key="1">
    <source>
        <dbReference type="ARBA" id="ARBA00022679"/>
    </source>
</evidence>
<dbReference type="eggNOG" id="COG1212">
    <property type="taxonomic scope" value="Bacteria"/>
</dbReference>
<sequence length="245" mass="28088">MRTLIVIPARLKSKRFPEKSLAQIQGIPMIQRVFNNLQNSHIAPVWVAYDDDRIGNLFSESQRVKTGECFTGTDRVAQAIDIKNAWNQFDIVINVQGDTPVIDTQILFELLVPFSFSHVSMVTIVSELEDQKLLSSPSKVKAVCSKCPDFPEYWKCHDFSRVVETLDSSFSYFSHWGVYAFRTSALKSFTTYAPSFREQSLALEQLRFLDQGHSIWAIKAPKNMTYMCVDTQEDLKAVQIFLENR</sequence>
<accession>W6TEQ4</accession>
<keyword evidence="2 4" id="KW-0548">Nucleotidyltransferase</keyword>
<proteinExistence type="predicted"/>
<organism evidence="4 5">
    <name type="scientific">Holospora obtusa F1</name>
    <dbReference type="NCBI Taxonomy" id="1399147"/>
    <lineage>
        <taxon>Bacteria</taxon>
        <taxon>Pseudomonadati</taxon>
        <taxon>Pseudomonadota</taxon>
        <taxon>Alphaproteobacteria</taxon>
        <taxon>Holosporales</taxon>
        <taxon>Holosporaceae</taxon>
        <taxon>Holospora</taxon>
    </lineage>
</organism>